<reference evidence="2 3" key="1">
    <citation type="submission" date="2016-05" db="EMBL/GenBank/DDBJ databases">
        <title>Genomic Taxonomy of the Vibrionaceae.</title>
        <authorList>
            <person name="Gomez-Gil B."/>
            <person name="Enciso-Ibarra J."/>
        </authorList>
    </citation>
    <scope>NUCLEOTIDE SEQUENCE [LARGE SCALE GENOMIC DNA]</scope>
    <source>
        <strain evidence="2 3">CAIM 1920</strain>
    </source>
</reference>
<dbReference type="GO" id="GO:0003677">
    <property type="term" value="F:DNA binding"/>
    <property type="evidence" value="ECO:0007669"/>
    <property type="project" value="InterPro"/>
</dbReference>
<dbReference type="RefSeq" id="WP_068901049.1">
    <property type="nucleotide sequence ID" value="NZ_JBHUIF010000013.1"/>
</dbReference>
<sequence>MNVIPFQFQNAEIRVIDDDGNPWFIAKDIADILGYSNTSKAVSTHCKKIKTCPTEMGGQVRYVQIIPERDVYRLIMRSKLPEAEKFEEWVVDDVLPSIRKTGSYSPAGQMKLSRMDLINLAMEAEEENIRLKAKVEADHPKVEAFHRIACTQGSMCITNAAKDLQMRPKDLFNWLSERKWIYRRTENRNWMAYQDKIQRGLLEHKVTTVNNGEFERTVDQVRVTSKGLAILAEQLSPMMPTNLALLPR</sequence>
<dbReference type="PANTHER" id="PTHR36180">
    <property type="entry name" value="DNA-BINDING PROTEIN-RELATED-RELATED"/>
    <property type="match status" value="1"/>
</dbReference>
<accession>A0A1C3ELA0</accession>
<name>A0A1C3ELA0_9GAMM</name>
<protein>
    <recommendedName>
        <fullName evidence="1">Bro-N domain-containing protein</fullName>
    </recommendedName>
</protein>
<dbReference type="SMART" id="SM01040">
    <property type="entry name" value="Bro-N"/>
    <property type="match status" value="1"/>
</dbReference>
<organism evidence="2 3">
    <name type="scientific">Veronia pacifica</name>
    <dbReference type="NCBI Taxonomy" id="1080227"/>
    <lineage>
        <taxon>Bacteria</taxon>
        <taxon>Pseudomonadati</taxon>
        <taxon>Pseudomonadota</taxon>
        <taxon>Gammaproteobacteria</taxon>
        <taxon>Vibrionales</taxon>
        <taxon>Vibrionaceae</taxon>
        <taxon>Veronia</taxon>
    </lineage>
</organism>
<dbReference type="InterPro" id="IPR005039">
    <property type="entry name" value="Ant_C"/>
</dbReference>
<dbReference type="PROSITE" id="PS51750">
    <property type="entry name" value="BRO_N"/>
    <property type="match status" value="1"/>
</dbReference>
<dbReference type="Pfam" id="PF02498">
    <property type="entry name" value="Bro-N"/>
    <property type="match status" value="1"/>
</dbReference>
<dbReference type="Proteomes" id="UP000094936">
    <property type="component" value="Unassembled WGS sequence"/>
</dbReference>
<comment type="caution">
    <text evidence="2">The sequence shown here is derived from an EMBL/GenBank/DDBJ whole genome shotgun (WGS) entry which is preliminary data.</text>
</comment>
<dbReference type="OrthoDB" id="5574448at2"/>
<keyword evidence="3" id="KW-1185">Reference proteome</keyword>
<feature type="domain" description="Bro-N" evidence="1">
    <location>
        <begin position="1"/>
        <end position="102"/>
    </location>
</feature>
<dbReference type="EMBL" id="LYBM01000011">
    <property type="protein sequence ID" value="ODA34004.1"/>
    <property type="molecule type" value="Genomic_DNA"/>
</dbReference>
<evidence type="ECO:0000313" key="3">
    <source>
        <dbReference type="Proteomes" id="UP000094936"/>
    </source>
</evidence>
<dbReference type="InterPro" id="IPR003497">
    <property type="entry name" value="BRO_N_domain"/>
</dbReference>
<evidence type="ECO:0000313" key="2">
    <source>
        <dbReference type="EMBL" id="ODA34004.1"/>
    </source>
</evidence>
<gene>
    <name evidence="2" type="ORF">A8L45_08130</name>
</gene>
<proteinExistence type="predicted"/>
<dbReference type="STRING" id="1080227.A8L45_08130"/>
<dbReference type="PANTHER" id="PTHR36180:SF2">
    <property type="entry name" value="BRO FAMILY PROTEIN"/>
    <property type="match status" value="1"/>
</dbReference>
<dbReference type="Pfam" id="PF03374">
    <property type="entry name" value="ANT"/>
    <property type="match status" value="1"/>
</dbReference>
<dbReference type="AlphaFoldDB" id="A0A1C3ELA0"/>
<evidence type="ECO:0000259" key="1">
    <source>
        <dbReference type="PROSITE" id="PS51750"/>
    </source>
</evidence>